<protein>
    <submittedName>
        <fullName evidence="2">DNA-binding protein</fullName>
    </submittedName>
</protein>
<dbReference type="GO" id="GO:0003677">
    <property type="term" value="F:DNA binding"/>
    <property type="evidence" value="ECO:0007669"/>
    <property type="project" value="UniProtKB-KW"/>
</dbReference>
<gene>
    <name evidence="2" type="ORF">AT55_01605</name>
</gene>
<evidence type="ECO:0000313" key="2">
    <source>
        <dbReference type="EMBL" id="KIS18525.1"/>
    </source>
</evidence>
<dbReference type="InterPro" id="IPR001387">
    <property type="entry name" value="Cro/C1-type_HTH"/>
</dbReference>
<keyword evidence="2" id="KW-0238">DNA-binding</keyword>
<dbReference type="PANTHER" id="PTHR37038:SF12">
    <property type="entry name" value="TRANSCRIPTIONAL REGULATOR"/>
    <property type="match status" value="1"/>
</dbReference>
<dbReference type="InterPro" id="IPR010057">
    <property type="entry name" value="Transcription_activator_Rgg_C"/>
</dbReference>
<name>A0AAW3GN38_STRSZ</name>
<dbReference type="Proteomes" id="UP000032278">
    <property type="component" value="Unassembled WGS sequence"/>
</dbReference>
<dbReference type="PANTHER" id="PTHR37038">
    <property type="entry name" value="TRANSCRIPTIONAL REGULATOR-RELATED"/>
    <property type="match status" value="1"/>
</dbReference>
<dbReference type="RefSeq" id="WP_043036593.1">
    <property type="nucleotide sequence ID" value="NZ_JAUE01000025.1"/>
</dbReference>
<dbReference type="InterPro" id="IPR010982">
    <property type="entry name" value="Lambda_DNA-bd_dom_sf"/>
</dbReference>
<dbReference type="NCBIfam" id="TIGR01716">
    <property type="entry name" value="RGG_Cterm"/>
    <property type="match status" value="1"/>
</dbReference>
<proteinExistence type="predicted"/>
<sequence>MIYSLEEGKTFRSIRQNRNITLQQLASKDVSLSQLSRFERGESDLSVTKFLTALDSMQVEISEFMDIAANFKQTEQIQFMSQLIKLEYARDIEGFKQLQKQELAKHQADPDTNRYYLNSILLQGFICKCNPSIPFPKAYLDEVTDYLFRTESWHIYELILIGNLYLFIDIPLLDKMGKEILNNHTYYESISTNKHLVTITLLNIWETCIHRHQLDYARYYQKQILALLNNETKLYEKTIFLFLKGLEDYQRGQCLSGIKDMTTAISIFESLDCPHLAHNYQKDFERFVASSSLICKKT</sequence>
<dbReference type="PROSITE" id="PS50943">
    <property type="entry name" value="HTH_CROC1"/>
    <property type="match status" value="1"/>
</dbReference>
<dbReference type="Pfam" id="PF01381">
    <property type="entry name" value="HTH_3"/>
    <property type="match status" value="1"/>
</dbReference>
<dbReference type="SUPFAM" id="SSF47413">
    <property type="entry name" value="lambda repressor-like DNA-binding domains"/>
    <property type="match status" value="1"/>
</dbReference>
<dbReference type="CDD" id="cd00093">
    <property type="entry name" value="HTH_XRE"/>
    <property type="match status" value="1"/>
</dbReference>
<evidence type="ECO:0000313" key="3">
    <source>
        <dbReference type="Proteomes" id="UP000032278"/>
    </source>
</evidence>
<dbReference type="Gene3D" id="1.25.40.10">
    <property type="entry name" value="Tetratricopeptide repeat domain"/>
    <property type="match status" value="1"/>
</dbReference>
<evidence type="ECO:0000259" key="1">
    <source>
        <dbReference type="PROSITE" id="PS50943"/>
    </source>
</evidence>
<dbReference type="InterPro" id="IPR053163">
    <property type="entry name" value="HTH-type_regulator_Rgg"/>
</dbReference>
<comment type="caution">
    <text evidence="2">The sequence shown here is derived from an EMBL/GenBank/DDBJ whole genome shotgun (WGS) entry which is preliminary data.</text>
</comment>
<dbReference type="AlphaFoldDB" id="A0AAW3GN38"/>
<organism evidence="2 3">
    <name type="scientific">Streptococcus equi subsp. zooepidemicus Sz4is</name>
    <dbReference type="NCBI Taxonomy" id="1381082"/>
    <lineage>
        <taxon>Bacteria</taxon>
        <taxon>Bacillati</taxon>
        <taxon>Bacillota</taxon>
        <taxon>Bacilli</taxon>
        <taxon>Lactobacillales</taxon>
        <taxon>Streptococcaceae</taxon>
        <taxon>Streptococcus</taxon>
    </lineage>
</organism>
<reference evidence="2 3" key="1">
    <citation type="submission" date="2013-11" db="EMBL/GenBank/DDBJ databases">
        <authorList>
            <person name="da Piedade I."/>
            <person name="Tang M.H.E."/>
            <person name="Bojesen A.M."/>
        </authorList>
    </citation>
    <scope>NUCLEOTIDE SEQUENCE [LARGE SCALE GENOMIC DNA]</scope>
    <source>
        <strain evidence="2 3">Sz4is</strain>
    </source>
</reference>
<dbReference type="Pfam" id="PF21259">
    <property type="entry name" value="Rgg_C"/>
    <property type="match status" value="1"/>
</dbReference>
<dbReference type="EMBL" id="JAUE01000025">
    <property type="protein sequence ID" value="KIS18525.1"/>
    <property type="molecule type" value="Genomic_DNA"/>
</dbReference>
<feature type="domain" description="HTH cro/C1-type" evidence="1">
    <location>
        <begin position="11"/>
        <end position="64"/>
    </location>
</feature>
<accession>A0AAW3GN38</accession>
<dbReference type="InterPro" id="IPR011990">
    <property type="entry name" value="TPR-like_helical_dom_sf"/>
</dbReference>
<dbReference type="SMART" id="SM00530">
    <property type="entry name" value="HTH_XRE"/>
    <property type="match status" value="1"/>
</dbReference>